<sequence>MTTPVTLLDTTGIPVGEVADRVREWILLHLR</sequence>
<reference evidence="1 2" key="1">
    <citation type="submission" date="2020-03" db="EMBL/GenBank/DDBJ databases">
        <title>Sequencing the genomes of 1000 actinobacteria strains.</title>
        <authorList>
            <person name="Klenk H.-P."/>
        </authorList>
    </citation>
    <scope>NUCLEOTIDE SEQUENCE [LARGE SCALE GENOMIC DNA]</scope>
    <source>
        <strain evidence="1 2">DSM 45668</strain>
    </source>
</reference>
<name>A0ABX0T023_9PSEU</name>
<accession>A0ABX0T023</accession>
<evidence type="ECO:0000313" key="2">
    <source>
        <dbReference type="Proteomes" id="UP000754495"/>
    </source>
</evidence>
<evidence type="ECO:0000313" key="1">
    <source>
        <dbReference type="EMBL" id="NIH82200.1"/>
    </source>
</evidence>
<keyword evidence="2" id="KW-1185">Reference proteome</keyword>
<comment type="caution">
    <text evidence="1">The sequence shown here is derived from an EMBL/GenBank/DDBJ whole genome shotgun (WGS) entry which is preliminary data.</text>
</comment>
<gene>
    <name evidence="1" type="ORF">FHX46_004730</name>
</gene>
<organism evidence="1 2">
    <name type="scientific">Amycolatopsis viridis</name>
    <dbReference type="NCBI Taxonomy" id="185678"/>
    <lineage>
        <taxon>Bacteria</taxon>
        <taxon>Bacillati</taxon>
        <taxon>Actinomycetota</taxon>
        <taxon>Actinomycetes</taxon>
        <taxon>Pseudonocardiales</taxon>
        <taxon>Pseudonocardiaceae</taxon>
        <taxon>Amycolatopsis</taxon>
    </lineage>
</organism>
<protein>
    <submittedName>
        <fullName evidence="1">Uncharacterized protein</fullName>
    </submittedName>
</protein>
<dbReference type="EMBL" id="JAANOU010000001">
    <property type="protein sequence ID" value="NIH82200.1"/>
    <property type="molecule type" value="Genomic_DNA"/>
</dbReference>
<proteinExistence type="predicted"/>
<dbReference type="Proteomes" id="UP000754495">
    <property type="component" value="Unassembled WGS sequence"/>
</dbReference>